<evidence type="ECO:0000313" key="1">
    <source>
        <dbReference type="EMBL" id="EEZ75399.1"/>
    </source>
</evidence>
<dbReference type="EMBL" id="ACEQ02000017">
    <property type="protein sequence ID" value="EEZ75399.1"/>
    <property type="molecule type" value="Genomic_DNA"/>
</dbReference>
<name>D0WAD0_NEILA</name>
<evidence type="ECO:0000313" key="2">
    <source>
        <dbReference type="Proteomes" id="UP000003843"/>
    </source>
</evidence>
<sequence>MPYSCPCMNRNNGGLYFLFRIDHPIGNRIRPYPVKRNVYLTTKFSFN</sequence>
<reference evidence="1 2" key="1">
    <citation type="submission" date="2009-10" db="EMBL/GenBank/DDBJ databases">
        <authorList>
            <person name="Weinstock G."/>
            <person name="Sodergren E."/>
            <person name="Clifton S."/>
            <person name="Fulton L."/>
            <person name="Fulton B."/>
            <person name="Courtney L."/>
            <person name="Fronick C."/>
            <person name="Harrison M."/>
            <person name="Strong C."/>
            <person name="Farmer C."/>
            <person name="Delahaunty K."/>
            <person name="Markovic C."/>
            <person name="Hall O."/>
            <person name="Minx P."/>
            <person name="Tomlinson C."/>
            <person name="Mitreva M."/>
            <person name="Nelson J."/>
            <person name="Hou S."/>
            <person name="Wollam A."/>
            <person name="Pepin K.H."/>
            <person name="Johnson M."/>
            <person name="Bhonagiri V."/>
            <person name="Nash W.E."/>
            <person name="Warren W."/>
            <person name="Chinwalla A."/>
            <person name="Mardis E.R."/>
            <person name="Wilson R.K."/>
        </authorList>
    </citation>
    <scope>NUCLEOTIDE SEQUENCE [LARGE SCALE GENOMIC DNA]</scope>
    <source>
        <strain evidence="1 2">ATCC 23970</strain>
    </source>
</reference>
<accession>D0WAD0</accession>
<dbReference type="AlphaFoldDB" id="D0WAD0"/>
<dbReference type="Proteomes" id="UP000003843">
    <property type="component" value="Unassembled WGS sequence"/>
</dbReference>
<protein>
    <submittedName>
        <fullName evidence="1">Uncharacterized protein</fullName>
    </submittedName>
</protein>
<gene>
    <name evidence="1" type="ORF">NEILACOT_04499</name>
</gene>
<comment type="caution">
    <text evidence="1">The sequence shown here is derived from an EMBL/GenBank/DDBJ whole genome shotgun (WGS) entry which is preliminary data.</text>
</comment>
<organism evidence="1 2">
    <name type="scientific">Neisseria lactamica ATCC 23970</name>
    <dbReference type="NCBI Taxonomy" id="546265"/>
    <lineage>
        <taxon>Bacteria</taxon>
        <taxon>Pseudomonadati</taxon>
        <taxon>Pseudomonadota</taxon>
        <taxon>Betaproteobacteria</taxon>
        <taxon>Neisseriales</taxon>
        <taxon>Neisseriaceae</taxon>
        <taxon>Neisseria</taxon>
    </lineage>
</organism>
<proteinExistence type="predicted"/>